<feature type="compositionally biased region" description="Pro residues" evidence="1">
    <location>
        <begin position="172"/>
        <end position="183"/>
    </location>
</feature>
<feature type="compositionally biased region" description="Low complexity" evidence="1">
    <location>
        <begin position="63"/>
        <end position="82"/>
    </location>
</feature>
<reference evidence="2" key="1">
    <citation type="submission" date="2021-01" db="EMBL/GenBank/DDBJ databases">
        <authorList>
            <person name="Corre E."/>
            <person name="Pelletier E."/>
            <person name="Niang G."/>
            <person name="Scheremetjew M."/>
            <person name="Finn R."/>
            <person name="Kale V."/>
            <person name="Holt S."/>
            <person name="Cochrane G."/>
            <person name="Meng A."/>
            <person name="Brown T."/>
            <person name="Cohen L."/>
        </authorList>
    </citation>
    <scope>NUCLEOTIDE SEQUENCE</scope>
    <source>
        <strain evidence="2">CCMP1594</strain>
    </source>
</reference>
<gene>
    <name evidence="2" type="ORF">EGYM00163_LOCUS28976</name>
</gene>
<dbReference type="AlphaFoldDB" id="A0A7S4FWV1"/>
<accession>A0A7S4FWV1</accession>
<evidence type="ECO:0000313" key="2">
    <source>
        <dbReference type="EMBL" id="CAE0817808.1"/>
    </source>
</evidence>
<feature type="compositionally biased region" description="Polar residues" evidence="1">
    <location>
        <begin position="87"/>
        <end position="97"/>
    </location>
</feature>
<organism evidence="2">
    <name type="scientific">Eutreptiella gymnastica</name>
    <dbReference type="NCBI Taxonomy" id="73025"/>
    <lineage>
        <taxon>Eukaryota</taxon>
        <taxon>Discoba</taxon>
        <taxon>Euglenozoa</taxon>
        <taxon>Euglenida</taxon>
        <taxon>Spirocuta</taxon>
        <taxon>Euglenophyceae</taxon>
        <taxon>Eutreptiales</taxon>
        <taxon>Eutreptiaceae</taxon>
        <taxon>Eutreptiella</taxon>
    </lineage>
</organism>
<protein>
    <submittedName>
        <fullName evidence="2">Uncharacterized protein</fullName>
    </submittedName>
</protein>
<dbReference type="EMBL" id="HBJA01083027">
    <property type="protein sequence ID" value="CAE0817808.1"/>
    <property type="molecule type" value="Transcribed_RNA"/>
</dbReference>
<proteinExistence type="predicted"/>
<feature type="region of interest" description="Disordered" evidence="1">
    <location>
        <begin position="161"/>
        <end position="279"/>
    </location>
</feature>
<name>A0A7S4FWV1_9EUGL</name>
<sequence>MADGQSIAKKREEFLQALLAAGSAGPRVLKKNAAKTTNAGPSPADCAAPAPLSPGEPAAAKTSPSPHADSFSSSKSAISEAADMNMSAATDSFSQSGKAKRSVRFQEDIAPPPPPSLPTPVLMRKSLLPTIADAPPKLAALRSERPLAGLRGSFMPTSGVRADAVEKAPSPLAAPGPHALPPARPKRGLGAGPSPGTRAYRVTPLDHDALGPSRASPTNGPGPGPGPGPGRTASSTKAVPHGKEADISDLARALLENPDKAPDLSSGQGPDTEDLARTAMQAAAVSRNHPLFSGYLSKPDVLLQRRQDYGEGGAKDKITGQWLDEYRSKNDQKDKRQGQLLRRQMQLQALDHELSACEHRTLQAASLLRFEGAN</sequence>
<evidence type="ECO:0000256" key="1">
    <source>
        <dbReference type="SAM" id="MobiDB-lite"/>
    </source>
</evidence>
<feature type="region of interest" description="Disordered" evidence="1">
    <location>
        <begin position="25"/>
        <end position="121"/>
    </location>
</feature>